<keyword evidence="3" id="KW-1185">Reference proteome</keyword>
<feature type="region of interest" description="Disordered" evidence="1">
    <location>
        <begin position="61"/>
        <end position="87"/>
    </location>
</feature>
<sequence length="247" mass="26492">MKLAIFAPRPNYSGASWHVRDQRFPCADSESPSAVAVQGPSRYACDGPGRVSVVDSWRSASGRNRPLRTRRASVSDMRPVAPGRKRPLASCFASVSDQLGSQPGQKRTPRATSLRVFSHSGPAEWEKPQSPSMAQPVFSGFSPTVSRQMREPSESRLGSGRQLRDSSHSALPDENRLHSSSCGTGGAVAGDGGAEPGVRLAVPITAAYRAPAMSRSRAAAFTPWLLDWSVWAMPRGRCITTCTDGLI</sequence>
<comment type="caution">
    <text evidence="2">The sequence shown here is derived from an EMBL/GenBank/DDBJ whole genome shotgun (WGS) entry which is preliminary data.</text>
</comment>
<proteinExistence type="predicted"/>
<dbReference type="Proteomes" id="UP000441772">
    <property type="component" value="Unassembled WGS sequence"/>
</dbReference>
<evidence type="ECO:0000256" key="1">
    <source>
        <dbReference type="SAM" id="MobiDB-lite"/>
    </source>
</evidence>
<feature type="compositionally biased region" description="Basic and acidic residues" evidence="1">
    <location>
        <begin position="162"/>
        <end position="177"/>
    </location>
</feature>
<evidence type="ECO:0000313" key="3">
    <source>
        <dbReference type="Proteomes" id="UP000441772"/>
    </source>
</evidence>
<feature type="compositionally biased region" description="Gly residues" evidence="1">
    <location>
        <begin position="183"/>
        <end position="194"/>
    </location>
</feature>
<accession>A0A6I1GDG2</accession>
<dbReference type="EMBL" id="WBVT01000037">
    <property type="protein sequence ID" value="KAB7789664.1"/>
    <property type="molecule type" value="Genomic_DNA"/>
</dbReference>
<organism evidence="2 3">
    <name type="scientific">Bifidobacterium leontopitheci</name>
    <dbReference type="NCBI Taxonomy" id="2650774"/>
    <lineage>
        <taxon>Bacteria</taxon>
        <taxon>Bacillati</taxon>
        <taxon>Actinomycetota</taxon>
        <taxon>Actinomycetes</taxon>
        <taxon>Bifidobacteriales</taxon>
        <taxon>Bifidobacteriaceae</taxon>
        <taxon>Bifidobacterium</taxon>
    </lineage>
</organism>
<name>A0A6I1GDG2_9BIFI</name>
<feature type="region of interest" description="Disordered" evidence="1">
    <location>
        <begin position="120"/>
        <end position="194"/>
    </location>
</feature>
<protein>
    <submittedName>
        <fullName evidence="2">Uncharacterized protein</fullName>
    </submittedName>
</protein>
<gene>
    <name evidence="2" type="ORF">F7D09_1837</name>
</gene>
<dbReference type="AlphaFoldDB" id="A0A6I1GDG2"/>
<reference evidence="2 3" key="1">
    <citation type="submission" date="2019-09" db="EMBL/GenBank/DDBJ databases">
        <title>Characterization of the phylogenetic diversity of two novel species belonging to the genus Bifidobacterium: Bifidobacterium cebidarum sp. nov. and Bifidobacterium leontopitheci sp. nov.</title>
        <authorList>
            <person name="Lugli G.A."/>
            <person name="Duranti S."/>
            <person name="Milani C."/>
            <person name="Turroni F."/>
            <person name="Ventura M."/>
        </authorList>
    </citation>
    <scope>NUCLEOTIDE SEQUENCE [LARGE SCALE GENOMIC DNA]</scope>
    <source>
        <strain evidence="2 3">LMG 31471</strain>
    </source>
</reference>
<evidence type="ECO:0000313" key="2">
    <source>
        <dbReference type="EMBL" id="KAB7789664.1"/>
    </source>
</evidence>